<accession>A0A0A9SV08</accession>
<protein>
    <submittedName>
        <fullName evidence="1">Uncharacterized protein</fullName>
    </submittedName>
</protein>
<reference evidence="1" key="1">
    <citation type="submission" date="2014-09" db="EMBL/GenBank/DDBJ databases">
        <authorList>
            <person name="Magalhaes I.L.F."/>
            <person name="Oliveira U."/>
            <person name="Santos F.R."/>
            <person name="Vidigal T.H.D.A."/>
            <person name="Brescovit A.D."/>
            <person name="Santos A.J."/>
        </authorList>
    </citation>
    <scope>NUCLEOTIDE SEQUENCE</scope>
    <source>
        <tissue evidence="1">Shoot tissue taken approximately 20 cm above the soil surface</tissue>
    </source>
</reference>
<evidence type="ECO:0000313" key="1">
    <source>
        <dbReference type="EMBL" id="JAD29884.1"/>
    </source>
</evidence>
<proteinExistence type="predicted"/>
<organism evidence="1">
    <name type="scientific">Arundo donax</name>
    <name type="common">Giant reed</name>
    <name type="synonym">Donax arundinaceus</name>
    <dbReference type="NCBI Taxonomy" id="35708"/>
    <lineage>
        <taxon>Eukaryota</taxon>
        <taxon>Viridiplantae</taxon>
        <taxon>Streptophyta</taxon>
        <taxon>Embryophyta</taxon>
        <taxon>Tracheophyta</taxon>
        <taxon>Spermatophyta</taxon>
        <taxon>Magnoliopsida</taxon>
        <taxon>Liliopsida</taxon>
        <taxon>Poales</taxon>
        <taxon>Poaceae</taxon>
        <taxon>PACMAD clade</taxon>
        <taxon>Arundinoideae</taxon>
        <taxon>Arundineae</taxon>
        <taxon>Arundo</taxon>
    </lineage>
</organism>
<dbReference type="EMBL" id="GBRH01268011">
    <property type="protein sequence ID" value="JAD29884.1"/>
    <property type="molecule type" value="Transcribed_RNA"/>
</dbReference>
<dbReference type="AlphaFoldDB" id="A0A0A9SV08"/>
<name>A0A0A9SV08_ARUDO</name>
<reference evidence="1" key="2">
    <citation type="journal article" date="2015" name="Data Brief">
        <title>Shoot transcriptome of the giant reed, Arundo donax.</title>
        <authorList>
            <person name="Barrero R.A."/>
            <person name="Guerrero F.D."/>
            <person name="Moolhuijzen P."/>
            <person name="Goolsby J.A."/>
            <person name="Tidwell J."/>
            <person name="Bellgard S.E."/>
            <person name="Bellgard M.I."/>
        </authorList>
    </citation>
    <scope>NUCLEOTIDE SEQUENCE</scope>
    <source>
        <tissue evidence="1">Shoot tissue taken approximately 20 cm above the soil surface</tissue>
    </source>
</reference>
<sequence>MWVMSIIFSDLGRFCLLGHVVLGTSMVRQCCQLGKQLQLPCSSNDSLSTHPFNPITLMYGRMLLFIQRMITVIM</sequence>